<keyword evidence="8" id="KW-1185">Reference proteome</keyword>
<dbReference type="eggNOG" id="COG0457">
    <property type="taxonomic scope" value="Bacteria"/>
</dbReference>
<dbReference type="Pfam" id="PF07676">
    <property type="entry name" value="PD40"/>
    <property type="match status" value="2"/>
</dbReference>
<dbReference type="SUPFAM" id="SSF50939">
    <property type="entry name" value="Sialidases"/>
    <property type="match status" value="1"/>
</dbReference>
<dbReference type="Pfam" id="PF00691">
    <property type="entry name" value="OmpA"/>
    <property type="match status" value="1"/>
</dbReference>
<reference key="2">
    <citation type="submission" date="2011-04" db="EMBL/GenBank/DDBJ databases">
        <title>Complete sequence of chromosome of Haliscomenobacter hydrossis DSM 1100.</title>
        <authorList>
            <consortium name="US DOE Joint Genome Institute (JGI-PGF)"/>
            <person name="Lucas S."/>
            <person name="Han J."/>
            <person name="Lapidus A."/>
            <person name="Bruce D."/>
            <person name="Goodwin L."/>
            <person name="Pitluck S."/>
            <person name="Peters L."/>
            <person name="Kyrpides N."/>
            <person name="Mavromatis K."/>
            <person name="Ivanova N."/>
            <person name="Ovchinnikova G."/>
            <person name="Pagani I."/>
            <person name="Daligault H."/>
            <person name="Detter J.C."/>
            <person name="Han C."/>
            <person name="Land M."/>
            <person name="Hauser L."/>
            <person name="Markowitz V."/>
            <person name="Cheng J.-F."/>
            <person name="Hugenholtz P."/>
            <person name="Woyke T."/>
            <person name="Wu D."/>
            <person name="Verbarg S."/>
            <person name="Frueling A."/>
            <person name="Brambilla E."/>
            <person name="Klenk H.-P."/>
            <person name="Eisen J.A."/>
        </authorList>
    </citation>
    <scope>NUCLEOTIDE SEQUENCE</scope>
    <source>
        <strain>DSM 1100</strain>
    </source>
</reference>
<proteinExistence type="predicted"/>
<feature type="domain" description="OmpA-like" evidence="6">
    <location>
        <begin position="536"/>
        <end position="681"/>
    </location>
</feature>
<dbReference type="PROSITE" id="PS51123">
    <property type="entry name" value="OMPA_2"/>
    <property type="match status" value="1"/>
</dbReference>
<feature type="region of interest" description="Disordered" evidence="5">
    <location>
        <begin position="694"/>
        <end position="719"/>
    </location>
</feature>
<dbReference type="InterPro" id="IPR036278">
    <property type="entry name" value="Sialidase_sf"/>
</dbReference>
<evidence type="ECO:0000256" key="5">
    <source>
        <dbReference type="SAM" id="MobiDB-lite"/>
    </source>
</evidence>
<dbReference type="KEGG" id="hhy:Halhy_1699"/>
<dbReference type="SUPFAM" id="SSF103088">
    <property type="entry name" value="OmpA-like"/>
    <property type="match status" value="1"/>
</dbReference>
<feature type="compositionally biased region" description="Polar residues" evidence="5">
    <location>
        <begin position="697"/>
        <end position="710"/>
    </location>
</feature>
<evidence type="ECO:0000256" key="3">
    <source>
        <dbReference type="ARBA" id="ARBA00023237"/>
    </source>
</evidence>
<dbReference type="CDD" id="cd07185">
    <property type="entry name" value="OmpA_C-like"/>
    <property type="match status" value="1"/>
</dbReference>
<dbReference type="Gene3D" id="3.30.1330.60">
    <property type="entry name" value="OmpA-like domain"/>
    <property type="match status" value="1"/>
</dbReference>
<evidence type="ECO:0000259" key="6">
    <source>
        <dbReference type="PROSITE" id="PS51123"/>
    </source>
</evidence>
<dbReference type="PANTHER" id="PTHR30329:SF21">
    <property type="entry name" value="LIPOPROTEIN YIAD-RELATED"/>
    <property type="match status" value="1"/>
</dbReference>
<organism evidence="7 8">
    <name type="scientific">Haliscomenobacter hydrossis (strain ATCC 27775 / DSM 1100 / LMG 10767 / O)</name>
    <dbReference type="NCBI Taxonomy" id="760192"/>
    <lineage>
        <taxon>Bacteria</taxon>
        <taxon>Pseudomonadati</taxon>
        <taxon>Bacteroidota</taxon>
        <taxon>Saprospiria</taxon>
        <taxon>Saprospirales</taxon>
        <taxon>Haliscomenobacteraceae</taxon>
        <taxon>Haliscomenobacter</taxon>
    </lineage>
</organism>
<gene>
    <name evidence="7" type="ordered locus">Halhy_1699</name>
</gene>
<dbReference type="GO" id="GO:0009279">
    <property type="term" value="C:cell outer membrane"/>
    <property type="evidence" value="ECO:0007669"/>
    <property type="project" value="UniProtKB-SubCell"/>
</dbReference>
<dbReference type="Proteomes" id="UP000008461">
    <property type="component" value="Chromosome"/>
</dbReference>
<reference evidence="7 8" key="1">
    <citation type="journal article" date="2011" name="Stand. Genomic Sci.">
        <title>Complete genome sequence of Haliscomenobacter hydrossis type strain (O).</title>
        <authorList>
            <consortium name="US DOE Joint Genome Institute (JGI-PGF)"/>
            <person name="Daligault H."/>
            <person name="Lapidus A."/>
            <person name="Zeytun A."/>
            <person name="Nolan M."/>
            <person name="Lucas S."/>
            <person name="Del Rio T.G."/>
            <person name="Tice H."/>
            <person name="Cheng J.F."/>
            <person name="Tapia R."/>
            <person name="Han C."/>
            <person name="Goodwin L."/>
            <person name="Pitluck S."/>
            <person name="Liolios K."/>
            <person name="Pagani I."/>
            <person name="Ivanova N."/>
            <person name="Huntemann M."/>
            <person name="Mavromatis K."/>
            <person name="Mikhailova N."/>
            <person name="Pati A."/>
            <person name="Chen A."/>
            <person name="Palaniappan K."/>
            <person name="Land M."/>
            <person name="Hauser L."/>
            <person name="Brambilla E.M."/>
            <person name="Rohde M."/>
            <person name="Verbarg S."/>
            <person name="Goker M."/>
            <person name="Bristow J."/>
            <person name="Eisen J.A."/>
            <person name="Markowitz V."/>
            <person name="Hugenholtz P."/>
            <person name="Kyrpides N.C."/>
            <person name="Klenk H.P."/>
            <person name="Woyke T."/>
        </authorList>
    </citation>
    <scope>NUCLEOTIDE SEQUENCE [LARGE SCALE GENOMIC DNA]</scope>
    <source>
        <strain evidence="8">ATCC 27775 / DSM 1100 / LMG 10767 / O</strain>
    </source>
</reference>
<dbReference type="SUPFAM" id="SSF48452">
    <property type="entry name" value="TPR-like"/>
    <property type="match status" value="1"/>
</dbReference>
<dbReference type="Pfam" id="PF07610">
    <property type="entry name" value="DUF1573"/>
    <property type="match status" value="1"/>
</dbReference>
<protein>
    <submittedName>
        <fullName evidence="7">OmpA/MotB domain protein</fullName>
    </submittedName>
</protein>
<dbReference type="RefSeq" id="WP_013764142.1">
    <property type="nucleotide sequence ID" value="NC_015510.1"/>
</dbReference>
<dbReference type="InterPro" id="IPR011990">
    <property type="entry name" value="TPR-like_helical_dom_sf"/>
</dbReference>
<dbReference type="InterPro" id="IPR050330">
    <property type="entry name" value="Bact_OuterMem_StrucFunc"/>
</dbReference>
<sequence length="846" mass="95438">MLFLLLFASVALYAQPLRKSSREANMEAAEAAMAEKNYYQAVTLLEKAYEEIEDESLLPQLAEMNYQLRDYTKAARYYSRLLRKDKQNTFIDLRYKYGRALKMNGNCEEALEEFQKFIGATKDEKLKELAQYEVAGCELAMSKTKAKVTPKVLDKNVSNAFSEYSPSLYRDGSLYFVSFDTDEVVIASDSSEEKSAMIFKTTKTDKGWNKPEPLDQKINREGFQNSFVSFSPDGSRMYFTRAIMKGNEVSESKIFYSQGGGDSWGAAEECTGVNGEYLSLHPVVGELFGKEVLFFTSNMDGGEGGLDLYYASYKGEGVYGDPINLGPKINTPGDEVTPFYFDGTLYFSSNGHPGYGGQDIFFTVWNGQVWSEPRNLGNGYNSSTDDQYFSLDREGYKGFLTSNRPSTGKSIRAKTCCDDIYEFEVPRIKADLVVGVFDVGKKPLKGGTTNLGTVSTVSTTEITPVDQKLNTNGNRFDFPLVLDKAYKIKVTVPGYFPDSAQVTTIGLKETKVLEKRFFLRALPETKVKEEPEYDTITTEQPILLDNIVYGYNDDKITPESEPDLNLVLDLMKKYPEMVIELSSHTDYRGRDEYNQDLSQRRAESARKWLLQKGIASSRIQAKGYGEAQPKPVNEKMASEFLFMTPKDTLTQDFIDNLATKEEQEAAHQLNRRTEFKIIKGPTKIVIKRAELRKKPTTTKPAPNRNKQVQVPDTLPTATPAKDTIHRFSTLYYAKDLKGVPIMHFTVREVDFGKVKKGEKREYTFEFTNKGDADLKIAIISACDCTTTDYATDPVKPGESGKIKVTFDSTDKTESETIDVDIILENTMPGKDSPIIERLQYKFELVK</sequence>
<evidence type="ECO:0000313" key="8">
    <source>
        <dbReference type="Proteomes" id="UP000008461"/>
    </source>
</evidence>
<dbReference type="EMBL" id="CP002691">
    <property type="protein sequence ID" value="AEE49588.1"/>
    <property type="molecule type" value="Genomic_DNA"/>
</dbReference>
<dbReference type="InterPro" id="IPR011467">
    <property type="entry name" value="DUF1573"/>
</dbReference>
<evidence type="ECO:0000256" key="1">
    <source>
        <dbReference type="ARBA" id="ARBA00004442"/>
    </source>
</evidence>
<keyword evidence="3" id="KW-0998">Cell outer membrane</keyword>
<evidence type="ECO:0000256" key="2">
    <source>
        <dbReference type="ARBA" id="ARBA00023136"/>
    </source>
</evidence>
<evidence type="ECO:0000313" key="7">
    <source>
        <dbReference type="EMBL" id="AEE49588.1"/>
    </source>
</evidence>
<dbReference type="PANTHER" id="PTHR30329">
    <property type="entry name" value="STATOR ELEMENT OF FLAGELLAR MOTOR COMPLEX"/>
    <property type="match status" value="1"/>
</dbReference>
<dbReference type="InterPro" id="IPR006665">
    <property type="entry name" value="OmpA-like"/>
</dbReference>
<evidence type="ECO:0000256" key="4">
    <source>
        <dbReference type="PROSITE-ProRule" id="PRU00473"/>
    </source>
</evidence>
<dbReference type="InterPro" id="IPR006664">
    <property type="entry name" value="OMP_bac"/>
</dbReference>
<dbReference type="AlphaFoldDB" id="F4L1S9"/>
<dbReference type="InterPro" id="IPR011659">
    <property type="entry name" value="WD40"/>
</dbReference>
<dbReference type="InterPro" id="IPR013783">
    <property type="entry name" value="Ig-like_fold"/>
</dbReference>
<keyword evidence="2 4" id="KW-0472">Membrane</keyword>
<dbReference type="InterPro" id="IPR036737">
    <property type="entry name" value="OmpA-like_sf"/>
</dbReference>
<name>F4L1S9_HALH1</name>
<dbReference type="eggNOG" id="COG2885">
    <property type="taxonomic scope" value="Bacteria"/>
</dbReference>
<dbReference type="PRINTS" id="PR01021">
    <property type="entry name" value="OMPADOMAIN"/>
</dbReference>
<comment type="subcellular location">
    <subcellularLocation>
        <location evidence="1">Cell outer membrane</location>
    </subcellularLocation>
</comment>
<accession>F4L1S9</accession>
<dbReference type="HOGENOM" id="CLU_014978_0_0_10"/>
<dbReference type="Gene3D" id="1.25.40.10">
    <property type="entry name" value="Tetratricopeptide repeat domain"/>
    <property type="match status" value="1"/>
</dbReference>
<dbReference type="Gene3D" id="2.60.40.10">
    <property type="entry name" value="Immunoglobulins"/>
    <property type="match status" value="1"/>
</dbReference>
<dbReference type="STRING" id="760192.Halhy_1699"/>